<protein>
    <recommendedName>
        <fullName evidence="4">LysM domain-containing protein</fullName>
    </recommendedName>
</protein>
<evidence type="ECO:0008006" key="4">
    <source>
        <dbReference type="Google" id="ProtNLM"/>
    </source>
</evidence>
<keyword evidence="3" id="KW-1185">Reference proteome</keyword>
<name>A0ABR0SAB3_9HYPO</name>
<evidence type="ECO:0000313" key="3">
    <source>
        <dbReference type="Proteomes" id="UP001338125"/>
    </source>
</evidence>
<dbReference type="PANTHER" id="PTHR34997:SF16">
    <property type="entry name" value="LYSM DOMAIN-CONTAINING PROTEIN"/>
    <property type="match status" value="1"/>
</dbReference>
<dbReference type="EMBL" id="JAVFKD010000015">
    <property type="protein sequence ID" value="KAK5988786.1"/>
    <property type="molecule type" value="Genomic_DNA"/>
</dbReference>
<proteinExistence type="predicted"/>
<evidence type="ECO:0000313" key="2">
    <source>
        <dbReference type="EMBL" id="KAK5988786.1"/>
    </source>
</evidence>
<feature type="region of interest" description="Disordered" evidence="1">
    <location>
        <begin position="72"/>
        <end position="92"/>
    </location>
</feature>
<organism evidence="2 3">
    <name type="scientific">Cladobotryum mycophilum</name>
    <dbReference type="NCBI Taxonomy" id="491253"/>
    <lineage>
        <taxon>Eukaryota</taxon>
        <taxon>Fungi</taxon>
        <taxon>Dikarya</taxon>
        <taxon>Ascomycota</taxon>
        <taxon>Pezizomycotina</taxon>
        <taxon>Sordariomycetes</taxon>
        <taxon>Hypocreomycetidae</taxon>
        <taxon>Hypocreales</taxon>
        <taxon>Hypocreaceae</taxon>
        <taxon>Cladobotryum</taxon>
    </lineage>
</organism>
<sequence length="167" mass="17447">MNCKGISEGKKLCLPLTCEKTYSTKEDGTCYRVEHGQFSNGEVVGAMICYNPWADSTCSNLVTSSDSVYGRASTLTSGPPGGSGGSLEVVPPSKDAKVAEGTTDRCARWYTVDAHGNGEATCANIRITVYTRIDLLMAANPSLGKDASACSSNLKPGLTYCSIPSAG</sequence>
<dbReference type="Proteomes" id="UP001338125">
    <property type="component" value="Unassembled WGS sequence"/>
</dbReference>
<accession>A0ABR0SAB3</accession>
<evidence type="ECO:0000256" key="1">
    <source>
        <dbReference type="SAM" id="MobiDB-lite"/>
    </source>
</evidence>
<reference evidence="2 3" key="1">
    <citation type="submission" date="2024-01" db="EMBL/GenBank/DDBJ databases">
        <title>Complete genome of Cladobotryum mycophilum ATHUM6906.</title>
        <authorList>
            <person name="Christinaki A.C."/>
            <person name="Myridakis A.I."/>
            <person name="Kouvelis V.N."/>
        </authorList>
    </citation>
    <scope>NUCLEOTIDE SEQUENCE [LARGE SCALE GENOMIC DNA]</scope>
    <source>
        <strain evidence="2 3">ATHUM6906</strain>
    </source>
</reference>
<dbReference type="PANTHER" id="PTHR34997">
    <property type="entry name" value="AM15"/>
    <property type="match status" value="1"/>
</dbReference>
<gene>
    <name evidence="2" type="ORF">PT974_10276</name>
</gene>
<dbReference type="InterPro" id="IPR052210">
    <property type="entry name" value="LysM1-like"/>
</dbReference>
<comment type="caution">
    <text evidence="2">The sequence shown here is derived from an EMBL/GenBank/DDBJ whole genome shotgun (WGS) entry which is preliminary data.</text>
</comment>